<organism evidence="2 3">
    <name type="scientific">Nitratireductor aquimarinus</name>
    <dbReference type="NCBI Taxonomy" id="889300"/>
    <lineage>
        <taxon>Bacteria</taxon>
        <taxon>Pseudomonadati</taxon>
        <taxon>Pseudomonadota</taxon>
        <taxon>Alphaproteobacteria</taxon>
        <taxon>Hyphomicrobiales</taxon>
        <taxon>Phyllobacteriaceae</taxon>
        <taxon>Nitratireductor</taxon>
    </lineage>
</organism>
<dbReference type="RefSeq" id="WP_206548988.1">
    <property type="nucleotide sequence ID" value="NZ_CP177240.1"/>
</dbReference>
<protein>
    <submittedName>
        <fullName evidence="2">Uncharacterized protein</fullName>
    </submittedName>
</protein>
<keyword evidence="3" id="KW-1185">Reference proteome</keyword>
<gene>
    <name evidence="2" type="ORF">R2G56_17920</name>
</gene>
<evidence type="ECO:0000313" key="2">
    <source>
        <dbReference type="EMBL" id="MDV6228177.1"/>
    </source>
</evidence>
<reference evidence="2 3" key="1">
    <citation type="submission" date="2023-10" db="EMBL/GenBank/DDBJ databases">
        <authorList>
            <person name="Venkata Ramana C."/>
            <person name="Sasikala C."/>
            <person name="Dhurka M."/>
        </authorList>
    </citation>
    <scope>NUCLEOTIDE SEQUENCE [LARGE SCALE GENOMIC DNA]</scope>
    <source>
        <strain evidence="2 3">KCTC 32151</strain>
    </source>
</reference>
<evidence type="ECO:0000256" key="1">
    <source>
        <dbReference type="SAM" id="SignalP"/>
    </source>
</evidence>
<proteinExistence type="predicted"/>
<name>A0ABU4APK9_9HYPH</name>
<feature type="chain" id="PRO_5046904999" evidence="1">
    <location>
        <begin position="22"/>
        <end position="175"/>
    </location>
</feature>
<comment type="caution">
    <text evidence="2">The sequence shown here is derived from an EMBL/GenBank/DDBJ whole genome shotgun (WGS) entry which is preliminary data.</text>
</comment>
<accession>A0ABU4APK9</accession>
<sequence>MKPTLRLLLLAGSLVTFPAMALEGETIGSVTATIDGTGYTGETLAFPSEGSAMATFVPVGPSVTVSVQAMDPQAESRLNNMLVIDFTALGTDATAQMITGSISWWPEGMDSPFYISDENAGHAGITLDSLSLDGEARVTGSFDTSICRKDGPFSEADTSKCVKVSGRFDTALHAQ</sequence>
<evidence type="ECO:0000313" key="3">
    <source>
        <dbReference type="Proteomes" id="UP001185659"/>
    </source>
</evidence>
<dbReference type="EMBL" id="JAWLIP010000009">
    <property type="protein sequence ID" value="MDV6228177.1"/>
    <property type="molecule type" value="Genomic_DNA"/>
</dbReference>
<dbReference type="Proteomes" id="UP001185659">
    <property type="component" value="Unassembled WGS sequence"/>
</dbReference>
<feature type="signal peptide" evidence="1">
    <location>
        <begin position="1"/>
        <end position="21"/>
    </location>
</feature>
<dbReference type="GeneID" id="99682263"/>
<keyword evidence="1" id="KW-0732">Signal</keyword>